<dbReference type="RefSeq" id="WP_176942751.1">
    <property type="nucleotide sequence ID" value="NZ_JABZEC010000004.1"/>
</dbReference>
<dbReference type="InterPro" id="IPR018658">
    <property type="entry name" value="DUF2089"/>
</dbReference>
<evidence type="ECO:0000256" key="2">
    <source>
        <dbReference type="ARBA" id="ARBA00023163"/>
    </source>
</evidence>
<dbReference type="GO" id="GO:0003677">
    <property type="term" value="F:DNA binding"/>
    <property type="evidence" value="ECO:0007669"/>
    <property type="project" value="InterPro"/>
</dbReference>
<evidence type="ECO:0000256" key="1">
    <source>
        <dbReference type="ARBA" id="ARBA00023015"/>
    </source>
</evidence>
<name>A0A850R6X9_9LACO</name>
<keyword evidence="5" id="KW-1185">Reference proteome</keyword>
<proteinExistence type="predicted"/>
<feature type="domain" description="DUF2089" evidence="3">
    <location>
        <begin position="8"/>
        <end position="52"/>
    </location>
</feature>
<organism evidence="4 5">
    <name type="scientific">Bombilactobacillus apium</name>
    <dbReference type="NCBI Taxonomy" id="2675299"/>
    <lineage>
        <taxon>Bacteria</taxon>
        <taxon>Bacillati</taxon>
        <taxon>Bacillota</taxon>
        <taxon>Bacilli</taxon>
        <taxon>Lactobacillales</taxon>
        <taxon>Lactobacillaceae</taxon>
        <taxon>Bombilactobacillus</taxon>
    </lineage>
</organism>
<dbReference type="Proteomes" id="UP000563523">
    <property type="component" value="Unassembled WGS sequence"/>
</dbReference>
<evidence type="ECO:0000313" key="4">
    <source>
        <dbReference type="EMBL" id="NVY96587.1"/>
    </source>
</evidence>
<dbReference type="SUPFAM" id="SSF46894">
    <property type="entry name" value="C-terminal effector domain of the bipartite response regulators"/>
    <property type="match status" value="1"/>
</dbReference>
<keyword evidence="2" id="KW-0804">Transcription</keyword>
<comment type="caution">
    <text evidence="4">The sequence shown here is derived from an EMBL/GenBank/DDBJ whole genome shotgun (WGS) entry which is preliminary data.</text>
</comment>
<dbReference type="InterPro" id="IPR016032">
    <property type="entry name" value="Sig_transdc_resp-reg_C-effctor"/>
</dbReference>
<dbReference type="EMBL" id="JABZEC010000004">
    <property type="protein sequence ID" value="NVY96587.1"/>
    <property type="molecule type" value="Genomic_DNA"/>
</dbReference>
<sequence>MSPWYIELSDDDLEFIRNFVALSGSLKKVAELYGISYPTVRIRLDGIIRKLNAVEEREKDPFLVKVMRLATDGAITLSIAREIIEIYEEEEVVKSKAEMTTNSEGDKSKDE</sequence>
<gene>
    <name evidence="4" type="ORF">HU830_05345</name>
</gene>
<dbReference type="GO" id="GO:0006355">
    <property type="term" value="P:regulation of DNA-templated transcription"/>
    <property type="evidence" value="ECO:0007669"/>
    <property type="project" value="InterPro"/>
</dbReference>
<evidence type="ECO:0000313" key="5">
    <source>
        <dbReference type="Proteomes" id="UP000563523"/>
    </source>
</evidence>
<dbReference type="AlphaFoldDB" id="A0A850R6X9"/>
<dbReference type="Pfam" id="PF09862">
    <property type="entry name" value="DUF2089"/>
    <property type="match status" value="1"/>
</dbReference>
<accession>A0A850R6X9</accession>
<evidence type="ECO:0000259" key="3">
    <source>
        <dbReference type="Pfam" id="PF09862"/>
    </source>
</evidence>
<keyword evidence="1" id="KW-0805">Transcription regulation</keyword>
<reference evidence="4 5" key="1">
    <citation type="submission" date="2020-06" db="EMBL/GenBank/DDBJ databases">
        <authorList>
            <person name="Kang J."/>
        </authorList>
    </citation>
    <scope>NUCLEOTIDE SEQUENCE [LARGE SCALE GENOMIC DNA]</scope>
    <source>
        <strain evidence="4 5">DCY120</strain>
    </source>
</reference>
<protein>
    <submittedName>
        <fullName evidence="4">DUF2089 family protein</fullName>
    </submittedName>
</protein>